<organism evidence="1 2">
    <name type="scientific">Sphagnum jensenii</name>
    <dbReference type="NCBI Taxonomy" id="128206"/>
    <lineage>
        <taxon>Eukaryota</taxon>
        <taxon>Viridiplantae</taxon>
        <taxon>Streptophyta</taxon>
        <taxon>Embryophyta</taxon>
        <taxon>Bryophyta</taxon>
        <taxon>Sphagnophytina</taxon>
        <taxon>Sphagnopsida</taxon>
        <taxon>Sphagnales</taxon>
        <taxon>Sphagnaceae</taxon>
        <taxon>Sphagnum</taxon>
    </lineage>
</organism>
<accession>A0ABP0WUS8</accession>
<evidence type="ECO:0000313" key="1">
    <source>
        <dbReference type="EMBL" id="CAK9269200.1"/>
    </source>
</evidence>
<keyword evidence="2" id="KW-1185">Reference proteome</keyword>
<name>A0ABP0WUS8_9BRYO</name>
<reference evidence="1 2" key="1">
    <citation type="submission" date="2024-02" db="EMBL/GenBank/DDBJ databases">
        <authorList>
            <consortium name="ELIXIR-Norway"/>
            <consortium name="Elixir Norway"/>
        </authorList>
    </citation>
    <scope>NUCLEOTIDE SEQUENCE [LARGE SCALE GENOMIC DNA]</scope>
</reference>
<protein>
    <submittedName>
        <fullName evidence="1">Uncharacterized protein</fullName>
    </submittedName>
</protein>
<dbReference type="Proteomes" id="UP001497444">
    <property type="component" value="Chromosome 2"/>
</dbReference>
<gene>
    <name evidence="1" type="ORF">CSSPJE1EN1_LOCUS14678</name>
</gene>
<evidence type="ECO:0000313" key="2">
    <source>
        <dbReference type="Proteomes" id="UP001497444"/>
    </source>
</evidence>
<sequence>MTSVGSHGGSLLLIVMKLFEMTRNRYALQNCFNTQGNPTALFEWYLQQHTGTHAHLQVFKLQLGTLSFLAGVCNYVGIAVPTKVKG</sequence>
<proteinExistence type="predicted"/>
<dbReference type="EMBL" id="OZ020097">
    <property type="protein sequence ID" value="CAK9269200.1"/>
    <property type="molecule type" value="Genomic_DNA"/>
</dbReference>